<feature type="domain" description="Kazal-like" evidence="4">
    <location>
        <begin position="140"/>
        <end position="188"/>
    </location>
</feature>
<protein>
    <submittedName>
        <fullName evidence="5">Agrin-like 7</fullName>
    </submittedName>
</protein>
<keyword evidence="2" id="KW-0722">Serine protease inhibitor</keyword>
<evidence type="ECO:0000259" key="4">
    <source>
        <dbReference type="PROSITE" id="PS51465"/>
    </source>
</evidence>
<dbReference type="InterPro" id="IPR050653">
    <property type="entry name" value="Prot_Inhib_GrowthFact_Antg"/>
</dbReference>
<feature type="domain" description="Kazal-like" evidence="4">
    <location>
        <begin position="83"/>
        <end position="139"/>
    </location>
</feature>
<dbReference type="EMBL" id="JAHLQT010021080">
    <property type="protein sequence ID" value="KAG7168013.1"/>
    <property type="molecule type" value="Genomic_DNA"/>
</dbReference>
<dbReference type="Pfam" id="PF00050">
    <property type="entry name" value="Kazal_1"/>
    <property type="match status" value="2"/>
</dbReference>
<proteinExistence type="predicted"/>
<dbReference type="GO" id="GO:0005576">
    <property type="term" value="C:extracellular region"/>
    <property type="evidence" value="ECO:0007669"/>
    <property type="project" value="TreeGrafter"/>
</dbReference>
<evidence type="ECO:0000256" key="1">
    <source>
        <dbReference type="ARBA" id="ARBA00022690"/>
    </source>
</evidence>
<accession>A0A8J5K7J4</accession>
<evidence type="ECO:0000313" key="5">
    <source>
        <dbReference type="EMBL" id="KAG7168013.1"/>
    </source>
</evidence>
<dbReference type="InterPro" id="IPR036058">
    <property type="entry name" value="Kazal_dom_sf"/>
</dbReference>
<dbReference type="InterPro" id="IPR002350">
    <property type="entry name" value="Kazal_dom"/>
</dbReference>
<dbReference type="AlphaFoldDB" id="A0A8J5K7J4"/>
<dbReference type="PANTHER" id="PTHR10913">
    <property type="entry name" value="FOLLISTATIN-RELATED"/>
    <property type="match status" value="1"/>
</dbReference>
<reference evidence="5" key="1">
    <citation type="journal article" date="2021" name="Sci. Adv.">
        <title>The American lobster genome reveals insights on longevity, neural, and immune adaptations.</title>
        <authorList>
            <person name="Polinski J.M."/>
            <person name="Zimin A.V."/>
            <person name="Clark K.F."/>
            <person name="Kohn A.B."/>
            <person name="Sadowski N."/>
            <person name="Timp W."/>
            <person name="Ptitsyn A."/>
            <person name="Khanna P."/>
            <person name="Romanova D.Y."/>
            <person name="Williams P."/>
            <person name="Greenwood S.J."/>
            <person name="Moroz L.L."/>
            <person name="Walt D.R."/>
            <person name="Bodnar A.G."/>
        </authorList>
    </citation>
    <scope>NUCLEOTIDE SEQUENCE</scope>
    <source>
        <strain evidence="5">GMGI-L3</strain>
    </source>
</reference>
<gene>
    <name evidence="5" type="primary">Agrn-L7</name>
    <name evidence="5" type="ORF">Hamer_G018447</name>
</gene>
<keyword evidence="3" id="KW-1015">Disulfide bond</keyword>
<dbReference type="GO" id="GO:0030154">
    <property type="term" value="P:cell differentiation"/>
    <property type="evidence" value="ECO:0007669"/>
    <property type="project" value="TreeGrafter"/>
</dbReference>
<dbReference type="PANTHER" id="PTHR10913:SF45">
    <property type="entry name" value="FOLLISTATIN, ISOFORM A-RELATED"/>
    <property type="match status" value="1"/>
</dbReference>
<dbReference type="Pfam" id="PF07648">
    <property type="entry name" value="Kazal_2"/>
    <property type="match status" value="3"/>
</dbReference>
<dbReference type="SUPFAM" id="SSF100895">
    <property type="entry name" value="Kazal-type serine protease inhibitors"/>
    <property type="match status" value="5"/>
</dbReference>
<evidence type="ECO:0000256" key="3">
    <source>
        <dbReference type="ARBA" id="ARBA00023157"/>
    </source>
</evidence>
<keyword evidence="1" id="KW-0646">Protease inhibitor</keyword>
<organism evidence="5 6">
    <name type="scientific">Homarus americanus</name>
    <name type="common">American lobster</name>
    <dbReference type="NCBI Taxonomy" id="6706"/>
    <lineage>
        <taxon>Eukaryota</taxon>
        <taxon>Metazoa</taxon>
        <taxon>Ecdysozoa</taxon>
        <taxon>Arthropoda</taxon>
        <taxon>Crustacea</taxon>
        <taxon>Multicrustacea</taxon>
        <taxon>Malacostraca</taxon>
        <taxon>Eumalacostraca</taxon>
        <taxon>Eucarida</taxon>
        <taxon>Decapoda</taxon>
        <taxon>Pleocyemata</taxon>
        <taxon>Astacidea</taxon>
        <taxon>Nephropoidea</taxon>
        <taxon>Nephropidae</taxon>
        <taxon>Homarus</taxon>
    </lineage>
</organism>
<feature type="domain" description="Kazal-like" evidence="4">
    <location>
        <begin position="279"/>
        <end position="338"/>
    </location>
</feature>
<dbReference type="Proteomes" id="UP000747542">
    <property type="component" value="Unassembled WGS sequence"/>
</dbReference>
<sequence length="426" mass="46201">MFTGAEKLDTLATIFETLRTRAETRLCRMDCPDSVRPICGSDNVVYRNSCTFKRALCANPRLEKKNDGPCTSNTPESFPSEIALSTTVCKDECTKIYEPFCGSDGRTYNNKCILEAASCRNRNSGGRGITAVRRGVCEGDQNCHKDCGSTYRPVCGTNGVTYDNRCEQEIAACRNKEIAVRYEGVCVASSSSSSSSIPIGKPVVLSLPSVQSSQGASAAVVTGKDCPDSCLPGFQPVCAKDCNIDCYRDNEPVCGNDGKIYENDCFLAVARCKDNAIRKVDISECSQQRRRACEVTCTDVSQPVCGSNGVTYQNPCKLEAATCFNKGLLKLNDGACHVEEEGCLLSIRVSTGHAVSTSLTAEDVSTGTDVSTANISTLNDNQHIGVSTNKWYQHFKRCQHSYHQHNQRSQPKLLVSAPKALKISTS</sequence>
<dbReference type="SMART" id="SM00280">
    <property type="entry name" value="KAZAL"/>
    <property type="match status" value="5"/>
</dbReference>
<dbReference type="Gene3D" id="3.30.60.30">
    <property type="match status" value="5"/>
</dbReference>
<keyword evidence="6" id="KW-1185">Reference proteome</keyword>
<comment type="caution">
    <text evidence="5">The sequence shown here is derived from an EMBL/GenBank/DDBJ whole genome shotgun (WGS) entry which is preliminary data.</text>
</comment>
<feature type="domain" description="Kazal-like" evidence="4">
    <location>
        <begin position="21"/>
        <end position="72"/>
    </location>
</feature>
<dbReference type="PROSITE" id="PS51465">
    <property type="entry name" value="KAZAL_2"/>
    <property type="match status" value="5"/>
</dbReference>
<feature type="domain" description="Kazal-like" evidence="4">
    <location>
        <begin position="232"/>
        <end position="275"/>
    </location>
</feature>
<evidence type="ECO:0000313" key="6">
    <source>
        <dbReference type="Proteomes" id="UP000747542"/>
    </source>
</evidence>
<name>A0A8J5K7J4_HOMAM</name>
<dbReference type="CDD" id="cd00104">
    <property type="entry name" value="KAZAL_FS"/>
    <property type="match status" value="4"/>
</dbReference>
<evidence type="ECO:0000256" key="2">
    <source>
        <dbReference type="ARBA" id="ARBA00022900"/>
    </source>
</evidence>